<gene>
    <name evidence="2" type="ORF">ACETWP_06745</name>
</gene>
<reference evidence="2 3" key="1">
    <citation type="submission" date="2024-09" db="EMBL/GenBank/DDBJ databases">
        <authorList>
            <person name="Salinas-Garcia M.A."/>
            <person name="Prieme A."/>
        </authorList>
    </citation>
    <scope>NUCLEOTIDE SEQUENCE [LARGE SCALE GENOMIC DNA]</scope>
    <source>
        <strain evidence="2 3">DSM 21081</strain>
    </source>
</reference>
<dbReference type="RefSeq" id="WP_373971446.1">
    <property type="nucleotide sequence ID" value="NZ_JBHDLJ010000004.1"/>
</dbReference>
<feature type="transmembrane region" description="Helical" evidence="1">
    <location>
        <begin position="41"/>
        <end position="73"/>
    </location>
</feature>
<evidence type="ECO:0008006" key="4">
    <source>
        <dbReference type="Google" id="ProtNLM"/>
    </source>
</evidence>
<keyword evidence="1" id="KW-0472">Membrane</keyword>
<accession>A0ABV4UQ75</accession>
<protein>
    <recommendedName>
        <fullName evidence="4">PEP-CTERM protein-sorting domain-containing protein</fullName>
    </recommendedName>
</protein>
<dbReference type="EMBL" id="JBHDLJ010000004">
    <property type="protein sequence ID" value="MFB0834278.1"/>
    <property type="molecule type" value="Genomic_DNA"/>
</dbReference>
<evidence type="ECO:0000313" key="2">
    <source>
        <dbReference type="EMBL" id="MFB0834278.1"/>
    </source>
</evidence>
<keyword evidence="1" id="KW-0812">Transmembrane</keyword>
<proteinExistence type="predicted"/>
<comment type="caution">
    <text evidence="2">The sequence shown here is derived from an EMBL/GenBank/DDBJ whole genome shotgun (WGS) entry which is preliminary data.</text>
</comment>
<keyword evidence="3" id="KW-1185">Reference proteome</keyword>
<dbReference type="Proteomes" id="UP001575652">
    <property type="component" value="Unassembled WGS sequence"/>
</dbReference>
<evidence type="ECO:0000313" key="3">
    <source>
        <dbReference type="Proteomes" id="UP001575652"/>
    </source>
</evidence>
<name>A0ABV4UQ75_9MICC</name>
<organism evidence="2 3">
    <name type="scientific">Arthrobacter halodurans</name>
    <dbReference type="NCBI Taxonomy" id="516699"/>
    <lineage>
        <taxon>Bacteria</taxon>
        <taxon>Bacillati</taxon>
        <taxon>Actinomycetota</taxon>
        <taxon>Actinomycetes</taxon>
        <taxon>Micrococcales</taxon>
        <taxon>Micrococcaceae</taxon>
        <taxon>Arthrobacter</taxon>
    </lineage>
</organism>
<sequence>MIALHLVGALAFGVIWGLIIYRAETQVGRKRTVAVARCGGGFALLAFCAYSFLGFAVWHLLTALLVAAIVRYLKGRARSSKSV</sequence>
<keyword evidence="1" id="KW-1133">Transmembrane helix</keyword>
<evidence type="ECO:0000256" key="1">
    <source>
        <dbReference type="SAM" id="Phobius"/>
    </source>
</evidence>